<feature type="region of interest" description="Disordered" evidence="1">
    <location>
        <begin position="143"/>
        <end position="200"/>
    </location>
</feature>
<name>A0A2U8FS03_9BURK</name>
<evidence type="ECO:0000256" key="1">
    <source>
        <dbReference type="SAM" id="MobiDB-lite"/>
    </source>
</evidence>
<evidence type="ECO:0000313" key="3">
    <source>
        <dbReference type="Proteomes" id="UP000244892"/>
    </source>
</evidence>
<evidence type="ECO:0000313" key="2">
    <source>
        <dbReference type="EMBL" id="AWI53184.1"/>
    </source>
</evidence>
<dbReference type="EMBL" id="CP029210">
    <property type="protein sequence ID" value="AWI53184.1"/>
    <property type="molecule type" value="Genomic_DNA"/>
</dbReference>
<proteinExistence type="predicted"/>
<feature type="compositionally biased region" description="Polar residues" evidence="1">
    <location>
        <begin position="186"/>
        <end position="200"/>
    </location>
</feature>
<organism evidence="2 3">
    <name type="scientific">Aquabacterium olei</name>
    <dbReference type="NCBI Taxonomy" id="1296669"/>
    <lineage>
        <taxon>Bacteria</taxon>
        <taxon>Pseudomonadati</taxon>
        <taxon>Pseudomonadota</taxon>
        <taxon>Betaproteobacteria</taxon>
        <taxon>Burkholderiales</taxon>
        <taxon>Aquabacterium</taxon>
    </lineage>
</organism>
<protein>
    <recommendedName>
        <fullName evidence="4">Replication protein</fullName>
    </recommendedName>
</protein>
<feature type="compositionally biased region" description="Pro residues" evidence="1">
    <location>
        <begin position="145"/>
        <end position="159"/>
    </location>
</feature>
<dbReference type="Proteomes" id="UP000244892">
    <property type="component" value="Chromosome"/>
</dbReference>
<dbReference type="AlphaFoldDB" id="A0A2U8FS03"/>
<keyword evidence="3" id="KW-1185">Reference proteome</keyword>
<evidence type="ECO:0008006" key="4">
    <source>
        <dbReference type="Google" id="ProtNLM"/>
    </source>
</evidence>
<dbReference type="KEGG" id="aon:DEH84_06885"/>
<reference evidence="2 3" key="1">
    <citation type="submission" date="2018-05" db="EMBL/GenBank/DDBJ databases">
        <title>complete genome sequence of Aquabacterium olei NBRC 110486.</title>
        <authorList>
            <person name="Tang B."/>
            <person name="Chang J."/>
            <person name="Zhang L."/>
            <person name="Yang H."/>
        </authorList>
    </citation>
    <scope>NUCLEOTIDE SEQUENCE [LARGE SCALE GENOMIC DNA]</scope>
    <source>
        <strain evidence="2 3">NBRC 110486</strain>
    </source>
</reference>
<accession>A0A2U8FS03</accession>
<gene>
    <name evidence="2" type="ORF">DEH84_06885</name>
</gene>
<sequence>MSVESVRTILATLQARYGNKFADLWRGVPPASLEAVWSEDLAGFTVAEIKRGLDACKHRDWPPTLPEFINLCRPAMDMERVFLEAQEGIRARDRGQPYKWTHPALYWAAVDFGASDLMRMTWREARHRWQLCMDKQGRRDTWPAIPAPPAGYLPPPEPKQAPAAVREQLRGLLQQMPRAPRKTTPAEMTNRVQQYQASNP</sequence>